<dbReference type="HOGENOM" id="CLU_247543_0_0_1"/>
<dbReference type="Gene3D" id="1.10.340.70">
    <property type="match status" value="1"/>
</dbReference>
<evidence type="ECO:0000313" key="4">
    <source>
        <dbReference type="Proteomes" id="UP000007431"/>
    </source>
</evidence>
<feature type="compositionally biased region" description="Basic and acidic residues" evidence="1">
    <location>
        <begin position="476"/>
        <end position="485"/>
    </location>
</feature>
<feature type="region of interest" description="Disordered" evidence="1">
    <location>
        <begin position="498"/>
        <end position="534"/>
    </location>
</feature>
<dbReference type="Pfam" id="PF17921">
    <property type="entry name" value="Integrase_H2C2"/>
    <property type="match status" value="1"/>
</dbReference>
<feature type="compositionally biased region" description="Low complexity" evidence="1">
    <location>
        <begin position="518"/>
        <end position="528"/>
    </location>
</feature>
<keyword evidence="4" id="KW-1185">Reference proteome</keyword>
<evidence type="ECO:0000256" key="1">
    <source>
        <dbReference type="SAM" id="MobiDB-lite"/>
    </source>
</evidence>
<feature type="region of interest" description="Disordered" evidence="1">
    <location>
        <begin position="426"/>
        <end position="485"/>
    </location>
</feature>
<dbReference type="eggNOG" id="ENOG502SRIE">
    <property type="taxonomic scope" value="Eukaryota"/>
</dbReference>
<dbReference type="InterPro" id="IPR041588">
    <property type="entry name" value="Integrase_H2C2"/>
</dbReference>
<accession>D8PY77</accession>
<dbReference type="CDD" id="cd00303">
    <property type="entry name" value="retropepsin_like"/>
    <property type="match status" value="1"/>
</dbReference>
<dbReference type="EMBL" id="GL377304">
    <property type="protein sequence ID" value="EFI99801.1"/>
    <property type="molecule type" value="Genomic_DNA"/>
</dbReference>
<evidence type="ECO:0000313" key="3">
    <source>
        <dbReference type="EMBL" id="EFI99801.1"/>
    </source>
</evidence>
<protein>
    <recommendedName>
        <fullName evidence="2">Integrase zinc-binding domain-containing protein</fullName>
    </recommendedName>
</protein>
<feature type="compositionally biased region" description="Polar residues" evidence="1">
    <location>
        <begin position="445"/>
        <end position="470"/>
    </location>
</feature>
<dbReference type="Proteomes" id="UP000007431">
    <property type="component" value="Unassembled WGS sequence"/>
</dbReference>
<dbReference type="InterPro" id="IPR021109">
    <property type="entry name" value="Peptidase_aspartic_dom_sf"/>
</dbReference>
<evidence type="ECO:0000259" key="2">
    <source>
        <dbReference type="Pfam" id="PF17921"/>
    </source>
</evidence>
<name>D8PY77_SCHCM</name>
<dbReference type="InParanoid" id="D8PY77"/>
<dbReference type="Gene3D" id="2.40.70.10">
    <property type="entry name" value="Acid Proteases"/>
    <property type="match status" value="1"/>
</dbReference>
<proteinExistence type="predicted"/>
<reference evidence="3 4" key="1">
    <citation type="journal article" date="2010" name="Nat. Biotechnol.">
        <title>Genome sequence of the model mushroom Schizophyllum commune.</title>
        <authorList>
            <person name="Ohm R.A."/>
            <person name="de Jong J.F."/>
            <person name="Lugones L.G."/>
            <person name="Aerts A."/>
            <person name="Kothe E."/>
            <person name="Stajich J.E."/>
            <person name="de Vries R.P."/>
            <person name="Record E."/>
            <person name="Levasseur A."/>
            <person name="Baker S.E."/>
            <person name="Bartholomew K.A."/>
            <person name="Coutinho P.M."/>
            <person name="Erdmann S."/>
            <person name="Fowler T.J."/>
            <person name="Gathman A.C."/>
            <person name="Lombard V."/>
            <person name="Henrissat B."/>
            <person name="Knabe N."/>
            <person name="Kuees U."/>
            <person name="Lilly W.W."/>
            <person name="Lindquist E."/>
            <person name="Lucas S."/>
            <person name="Magnuson J.K."/>
            <person name="Piumi F."/>
            <person name="Raudaskoski M."/>
            <person name="Salamov A."/>
            <person name="Schmutz J."/>
            <person name="Schwarze F.W.M.R."/>
            <person name="vanKuyk P.A."/>
            <person name="Horton J.S."/>
            <person name="Grigoriev I.V."/>
            <person name="Woesten H.A.B."/>
        </authorList>
    </citation>
    <scope>NUCLEOTIDE SEQUENCE [LARGE SCALE GENOMIC DNA]</scope>
    <source>
        <strain evidence="4">H4-8 / FGSC 9210</strain>
    </source>
</reference>
<dbReference type="VEuPathDB" id="FungiDB:SCHCODRAFT_02503123"/>
<gene>
    <name evidence="3" type="ORF">SCHCODRAFT_233790</name>
</gene>
<feature type="domain" description="Integrase zinc-binding" evidence="2">
    <location>
        <begin position="1222"/>
        <end position="1268"/>
    </location>
</feature>
<organism evidence="4">
    <name type="scientific">Schizophyllum commune (strain H4-8 / FGSC 9210)</name>
    <name type="common">Split gill fungus</name>
    <dbReference type="NCBI Taxonomy" id="578458"/>
    <lineage>
        <taxon>Eukaryota</taxon>
        <taxon>Fungi</taxon>
        <taxon>Dikarya</taxon>
        <taxon>Basidiomycota</taxon>
        <taxon>Agaricomycotina</taxon>
        <taxon>Agaricomycetes</taxon>
        <taxon>Agaricomycetidae</taxon>
        <taxon>Agaricales</taxon>
        <taxon>Schizophyllaceae</taxon>
        <taxon>Schizophyllum</taxon>
    </lineage>
</organism>
<sequence length="1525" mass="170494">MTRHYSHTASDAPRFEEERDVLNLPTILRDLLAYMKDHGLTTFEQQRAKIALHAKDRHVRALWEQLGAAPEITNWEELETEILARYPEIAGGQTGTLAELHKICAQYRGLTAEDGARGNAFLRRFEPTAMLLIRGTHNITNFELCSRLASVCSSELLNTLDTILTGRASRLLVPGAANVEAEEGEAAVPVERPINTSIVEGGYRWQDVALCMREIWKRAYTASAHGLGGLYPSKGDSRIVESPDSNSRIVKLEQELHELSDRTTKQGRETKAELRSLQTEVKAEISQGMQKSDRTFDMIQQTIQRLTNQLALSNQGVSAPGPAAAGAPPNFGNARPNYPGAMNRPLNQFGGGGRNYQRPALTCNWCGLPGHIMSNCYDYQNLVKSGEVVADETAADDTNWNAGVANPEFVLDSGYTGGASYAPYEQSEPYYPTSQAHRPPEQYNVAGSSDQPQQANSAPQGVPDKSSNSRPAPPRQDGKAHPFRDIADVRFVPRDQRPAALPVKPSSPPQGASKDNQKAAAAAKPQAPVQRATDPENVLNKLLDTQSHTSGISLRDILGVSPMLQDLLRKALTRRTEVVENFGQLFYKNLIREAYQTKQLDYSNGIRPTLDAASDSTEPVVPVDWKALRNELITTTVELPSHHAEKVPIGSFVQVDATLEVYQSLTEREKAGVTFAGDSTGSLRTVWPNVNKNGSDEGILDSGSQIVSMSKDCARDKGASYDPTVTIRMQSANNQINSTLGLARNIPFDFSGITIYLQCHISDTNAFRILLGRPFDMLCESVVSNDRFGNQEVTITCPNTGNKVTMHTYPRGTVPEHTAFLLASLEAGHGGEGEEWDTLRSFLHVEPPGDAKKAEHEDVLNNQTTEKTSSGKPASTTFQYDQALKNAADSLPPASVLAAKYKPVALKKFRIIRKIVGDPEKDMPPLPTHPPDFTPTGRYTAERKAAVDKMYEDGFLTEEELKLVHYIYMIHDKAFAWTDEERGCFREDFFPPVDIPVIPHKPWVERNIPIPPGLYEQICDIILKKIKAGVRSFTGLTGVYRLEGFEVKDGGVDDTLPFEEFKDQIDTRGGYIYSEYVGTAAKDLFPRQQLAKQLFLEFKEDWLNPTIDQTSPGVFVFNQTLLGRKARTRAQIPDPLENLNDEETLAKYRELPRSDEHIELDEKLWELLDYFNWNAVDINPILWDELAVLAADYRMTKTGRIYRKLAHGETALLIWPRDRWFVMDAAHAAGLHKGFEELHSLLSQRMWWPGMEEDIKNYLETCDTCGGRAPRPENLPTQLYLSNGVLSVSLNNDTDAVVVAGRHHLERELKEKYDIQPADAKRVAALVVADMAERARRPAAIPEAIELNNSESFPWGMTQELPAWAVEKPLPNGAARDTRDFTYEIENALRETHEFNELRAKQLKDSGVEESSETYAMFIHTPDPLSSFEDRVVEATPPKRDPKKEGLDRDLANWLEWIRNPDLRTNEKAYEKAVPIAERLKDKFFASGRKLYRENKIGVPQLGWRCCTKPMTAWGIEGYTPLSVY</sequence>